<dbReference type="EMBL" id="JANRMS010001354">
    <property type="protein sequence ID" value="KAJ3528899.1"/>
    <property type="molecule type" value="Genomic_DNA"/>
</dbReference>
<organism evidence="1 2">
    <name type="scientific">Fusarium decemcellulare</name>
    <dbReference type="NCBI Taxonomy" id="57161"/>
    <lineage>
        <taxon>Eukaryota</taxon>
        <taxon>Fungi</taxon>
        <taxon>Dikarya</taxon>
        <taxon>Ascomycota</taxon>
        <taxon>Pezizomycotina</taxon>
        <taxon>Sordariomycetes</taxon>
        <taxon>Hypocreomycetidae</taxon>
        <taxon>Hypocreales</taxon>
        <taxon>Nectriaceae</taxon>
        <taxon>Fusarium</taxon>
        <taxon>Fusarium decemcellulare species complex</taxon>
    </lineage>
</organism>
<sequence length="215" mass="23220">MLVQAQAQAQAQEFRPQLCGSLGAVCQHLNPTLPSSMLVELFMIRELDVIHAIDSLLASSPTRYPLITVNRVILAPGPSLSAAQPPEIRQASRWDMILDPQSARMQLDASMPSSQWIPLSFPSHTCCDNSQSAIQRLDKVPDLSSKSQLVASAGYGAASFEATSGGSASGLCSTVLQTEPRIFDERGTVNPPCSIQDKEAMHLSIWGRSSRQTSK</sequence>
<name>A0ACC1RZG2_9HYPO</name>
<comment type="caution">
    <text evidence="1">The sequence shown here is derived from an EMBL/GenBank/DDBJ whole genome shotgun (WGS) entry which is preliminary data.</text>
</comment>
<accession>A0ACC1RZG2</accession>
<proteinExistence type="predicted"/>
<evidence type="ECO:0000313" key="1">
    <source>
        <dbReference type="EMBL" id="KAJ3528899.1"/>
    </source>
</evidence>
<keyword evidence="2" id="KW-1185">Reference proteome</keyword>
<gene>
    <name evidence="1" type="ORF">NM208_g9999</name>
</gene>
<evidence type="ECO:0000313" key="2">
    <source>
        <dbReference type="Proteomes" id="UP001148629"/>
    </source>
</evidence>
<dbReference type="Proteomes" id="UP001148629">
    <property type="component" value="Unassembled WGS sequence"/>
</dbReference>
<protein>
    <submittedName>
        <fullName evidence="1">Uncharacterized protein</fullName>
    </submittedName>
</protein>
<reference evidence="1" key="1">
    <citation type="submission" date="2022-08" db="EMBL/GenBank/DDBJ databases">
        <title>Genome Sequence of Fusarium decemcellulare.</title>
        <authorList>
            <person name="Buettner E."/>
        </authorList>
    </citation>
    <scope>NUCLEOTIDE SEQUENCE</scope>
    <source>
        <strain evidence="1">Babe19</strain>
    </source>
</reference>